<name>A0ABR3VMS5_HUMIN</name>
<keyword evidence="2" id="KW-0472">Membrane</keyword>
<feature type="compositionally biased region" description="Low complexity" evidence="1">
    <location>
        <begin position="489"/>
        <end position="498"/>
    </location>
</feature>
<feature type="chain" id="PRO_5046540096" evidence="3">
    <location>
        <begin position="32"/>
        <end position="534"/>
    </location>
</feature>
<feature type="signal peptide" evidence="3">
    <location>
        <begin position="1"/>
        <end position="31"/>
    </location>
</feature>
<evidence type="ECO:0000313" key="4">
    <source>
        <dbReference type="EMBL" id="KAL1843013.1"/>
    </source>
</evidence>
<feature type="compositionally biased region" description="Low complexity" evidence="1">
    <location>
        <begin position="150"/>
        <end position="168"/>
    </location>
</feature>
<feature type="compositionally biased region" description="Low complexity" evidence="1">
    <location>
        <begin position="89"/>
        <end position="127"/>
    </location>
</feature>
<evidence type="ECO:0000256" key="1">
    <source>
        <dbReference type="SAM" id="MobiDB-lite"/>
    </source>
</evidence>
<comment type="caution">
    <text evidence="4">The sequence shown here is derived from an EMBL/GenBank/DDBJ whole genome shotgun (WGS) entry which is preliminary data.</text>
</comment>
<feature type="transmembrane region" description="Helical" evidence="2">
    <location>
        <begin position="174"/>
        <end position="197"/>
    </location>
</feature>
<feature type="compositionally biased region" description="Basic residues" evidence="1">
    <location>
        <begin position="320"/>
        <end position="329"/>
    </location>
</feature>
<feature type="region of interest" description="Disordered" evidence="1">
    <location>
        <begin position="256"/>
        <end position="288"/>
    </location>
</feature>
<feature type="compositionally biased region" description="Polar residues" evidence="1">
    <location>
        <begin position="264"/>
        <end position="277"/>
    </location>
</feature>
<feature type="compositionally biased region" description="Polar residues" evidence="1">
    <location>
        <begin position="79"/>
        <end position="88"/>
    </location>
</feature>
<sequence>MCSPSRCTMTRPGLLALILLSAALLGGVVEAWPSTSRVRRRSNRDGQAQPDVVQPRQWMFTPWLKSSIEATTTITTLTFSGPDQTSVISPTSTGLSGTPSASDSVSLSTGTSASSSESDAGAGLSSSPSTVEAPAATTDAMSTPSTTIAESLSPTESSSSDGSNSGTGNDNRTLAIVLSSTVSVFGLVVLVAIIVFCRRRRRHQRGLPLFKRGVSPIDDDEIERWKSPRTEKAGELGLPTLVGDTDVEADAALRKEMGRRGKPSPQQHTKNLSTSSVKKPPSVIVYNNPTHTTTTVASASAATAAAAAGRYATDAESRRSFHQSHHRYHSNSGSRKTSLDKALPQTPIQARAPNSRAGLTDESVPGDDPFIMPSPSPRRAPSRLSKPPPLSLTSFGSRRGQNYRQHGRTTSSRSSTRSFAGEYYSYFSSGGIAGGAGTGVGGGGSGSEVELSPPRYSHDQVYHQNRHARRESHGTPRSLSAPRTGGGSSHSRVYSSSSIPPRLSFGDDGLGSPGGLWPPPRPRRESNEIGRAIG</sequence>
<feature type="region of interest" description="Disordered" evidence="1">
    <location>
        <begin position="439"/>
        <end position="534"/>
    </location>
</feature>
<dbReference type="Proteomes" id="UP001583172">
    <property type="component" value="Unassembled WGS sequence"/>
</dbReference>
<organism evidence="4 5">
    <name type="scientific">Humicola insolens</name>
    <name type="common">Soft-rot fungus</name>
    <dbReference type="NCBI Taxonomy" id="85995"/>
    <lineage>
        <taxon>Eukaryota</taxon>
        <taxon>Fungi</taxon>
        <taxon>Dikarya</taxon>
        <taxon>Ascomycota</taxon>
        <taxon>Pezizomycotina</taxon>
        <taxon>Sordariomycetes</taxon>
        <taxon>Sordariomycetidae</taxon>
        <taxon>Sordariales</taxon>
        <taxon>Chaetomiaceae</taxon>
        <taxon>Mycothermus</taxon>
    </lineage>
</organism>
<evidence type="ECO:0000256" key="2">
    <source>
        <dbReference type="SAM" id="Phobius"/>
    </source>
</evidence>
<feature type="region of interest" description="Disordered" evidence="1">
    <location>
        <begin position="79"/>
        <end position="168"/>
    </location>
</feature>
<reference evidence="4 5" key="1">
    <citation type="journal article" date="2024" name="Commun. Biol.">
        <title>Comparative genomic analysis of thermophilic fungi reveals convergent evolutionary adaptations and gene losses.</title>
        <authorList>
            <person name="Steindorff A.S."/>
            <person name="Aguilar-Pontes M.V."/>
            <person name="Robinson A.J."/>
            <person name="Andreopoulos B."/>
            <person name="LaButti K."/>
            <person name="Kuo A."/>
            <person name="Mondo S."/>
            <person name="Riley R."/>
            <person name="Otillar R."/>
            <person name="Haridas S."/>
            <person name="Lipzen A."/>
            <person name="Grimwood J."/>
            <person name="Schmutz J."/>
            <person name="Clum A."/>
            <person name="Reid I.D."/>
            <person name="Moisan M.C."/>
            <person name="Butler G."/>
            <person name="Nguyen T.T.M."/>
            <person name="Dewar K."/>
            <person name="Conant G."/>
            <person name="Drula E."/>
            <person name="Henrissat B."/>
            <person name="Hansel C."/>
            <person name="Singer S."/>
            <person name="Hutchinson M.I."/>
            <person name="de Vries R.P."/>
            <person name="Natvig D.O."/>
            <person name="Powell A.J."/>
            <person name="Tsang A."/>
            <person name="Grigoriev I.V."/>
        </authorList>
    </citation>
    <scope>NUCLEOTIDE SEQUENCE [LARGE SCALE GENOMIC DNA]</scope>
    <source>
        <strain evidence="4 5">CBS 620.91</strain>
    </source>
</reference>
<keyword evidence="2" id="KW-0812">Transmembrane</keyword>
<gene>
    <name evidence="4" type="ORF">VTJ49DRAFT_3327</name>
</gene>
<feature type="compositionally biased region" description="Polar residues" evidence="1">
    <location>
        <begin position="395"/>
        <end position="404"/>
    </location>
</feature>
<protein>
    <submittedName>
        <fullName evidence="4">Uncharacterized protein</fullName>
    </submittedName>
</protein>
<accession>A0ABR3VMS5</accession>
<evidence type="ECO:0000313" key="5">
    <source>
        <dbReference type="Proteomes" id="UP001583172"/>
    </source>
</evidence>
<proteinExistence type="predicted"/>
<feature type="compositionally biased region" description="Polar residues" evidence="1">
    <location>
        <begin position="139"/>
        <end position="149"/>
    </location>
</feature>
<keyword evidence="5" id="KW-1185">Reference proteome</keyword>
<evidence type="ECO:0000256" key="3">
    <source>
        <dbReference type="SAM" id="SignalP"/>
    </source>
</evidence>
<keyword evidence="2" id="KW-1133">Transmembrane helix</keyword>
<dbReference type="EMBL" id="JAZGSY010000026">
    <property type="protein sequence ID" value="KAL1843013.1"/>
    <property type="molecule type" value="Genomic_DNA"/>
</dbReference>
<keyword evidence="3" id="KW-0732">Signal</keyword>
<feature type="region of interest" description="Disordered" evidence="1">
    <location>
        <begin position="314"/>
        <end position="416"/>
    </location>
</feature>